<sequence>MVLGTNGDAARFVQSGAWKSSFGVESKTFEVETEKKKGKMQISIVERKRGVSSWIKLGPASLGPLLEGLVFCTKDTRTGHWDKLWQENGRTFSLVVKQPCSNGEAVVRVKVDNKVLSQNLKKLAHCLVGCWDPKLGRGDDLRSWGTQMAKLWGLKGNLGLAKLESGKVLLEFEVMAEAKKALKAREVSVGGFFMRLEKWSQMTGCLMEGERERERPRILVKINGEKIPNTVEIWVENMRYSLALWWETRPTLRSLPTEEKGKPFEAVGEVEGEVLPREGKHVMEDEGGPRLEDKCSLPMGRGGRQAGRGAPWTVLGGLLGRLLGPREL</sequence>
<evidence type="ECO:0000313" key="4">
    <source>
        <dbReference type="Proteomes" id="UP000288805"/>
    </source>
</evidence>
<gene>
    <name evidence="3" type="ORF">CK203_042704</name>
</gene>
<comment type="caution">
    <text evidence="3">The sequence shown here is derived from an EMBL/GenBank/DDBJ whole genome shotgun (WGS) entry which is preliminary data.</text>
</comment>
<dbReference type="EMBL" id="QGNW01000137">
    <property type="protein sequence ID" value="RVW92435.1"/>
    <property type="molecule type" value="Genomic_DNA"/>
</dbReference>
<name>A0A438I6T1_VITVI</name>
<dbReference type="InterPro" id="IPR025558">
    <property type="entry name" value="DUF4283"/>
</dbReference>
<evidence type="ECO:0000313" key="3">
    <source>
        <dbReference type="EMBL" id="RVW92435.1"/>
    </source>
</evidence>
<evidence type="ECO:0000256" key="1">
    <source>
        <dbReference type="SAM" id="MobiDB-lite"/>
    </source>
</evidence>
<reference evidence="3 4" key="1">
    <citation type="journal article" date="2018" name="PLoS Genet.">
        <title>Population sequencing reveals clonal diversity and ancestral inbreeding in the grapevine cultivar Chardonnay.</title>
        <authorList>
            <person name="Roach M.J."/>
            <person name="Johnson D.L."/>
            <person name="Bohlmann J."/>
            <person name="van Vuuren H.J."/>
            <person name="Jones S.J."/>
            <person name="Pretorius I.S."/>
            <person name="Schmidt S.A."/>
            <person name="Borneman A.R."/>
        </authorList>
    </citation>
    <scope>NUCLEOTIDE SEQUENCE [LARGE SCALE GENOMIC DNA]</scope>
    <source>
        <strain evidence="4">cv. Chardonnay</strain>
        <tissue evidence="3">Leaf</tissue>
    </source>
</reference>
<evidence type="ECO:0000259" key="2">
    <source>
        <dbReference type="Pfam" id="PF14111"/>
    </source>
</evidence>
<feature type="region of interest" description="Disordered" evidence="1">
    <location>
        <begin position="283"/>
        <end position="308"/>
    </location>
</feature>
<feature type="domain" description="DUF4283" evidence="2">
    <location>
        <begin position="121"/>
        <end position="205"/>
    </location>
</feature>
<protein>
    <recommendedName>
        <fullName evidence="2">DUF4283 domain-containing protein</fullName>
    </recommendedName>
</protein>
<dbReference type="Pfam" id="PF14111">
    <property type="entry name" value="DUF4283"/>
    <property type="match status" value="1"/>
</dbReference>
<dbReference type="AlphaFoldDB" id="A0A438I6T1"/>
<organism evidence="3 4">
    <name type="scientific">Vitis vinifera</name>
    <name type="common">Grape</name>
    <dbReference type="NCBI Taxonomy" id="29760"/>
    <lineage>
        <taxon>Eukaryota</taxon>
        <taxon>Viridiplantae</taxon>
        <taxon>Streptophyta</taxon>
        <taxon>Embryophyta</taxon>
        <taxon>Tracheophyta</taxon>
        <taxon>Spermatophyta</taxon>
        <taxon>Magnoliopsida</taxon>
        <taxon>eudicotyledons</taxon>
        <taxon>Gunneridae</taxon>
        <taxon>Pentapetalae</taxon>
        <taxon>rosids</taxon>
        <taxon>Vitales</taxon>
        <taxon>Vitaceae</taxon>
        <taxon>Viteae</taxon>
        <taxon>Vitis</taxon>
    </lineage>
</organism>
<accession>A0A438I6T1</accession>
<dbReference type="Proteomes" id="UP000288805">
    <property type="component" value="Unassembled WGS sequence"/>
</dbReference>
<feature type="compositionally biased region" description="Basic and acidic residues" evidence="1">
    <location>
        <begin position="283"/>
        <end position="295"/>
    </location>
</feature>
<proteinExistence type="predicted"/>